<dbReference type="SUPFAM" id="SSF53383">
    <property type="entry name" value="PLP-dependent transferases"/>
    <property type="match status" value="1"/>
</dbReference>
<dbReference type="InterPro" id="IPR015424">
    <property type="entry name" value="PyrdxlP-dep_Trfase"/>
</dbReference>
<organism evidence="10 11">
    <name type="scientific">Daphnia magna</name>
    <dbReference type="NCBI Taxonomy" id="35525"/>
    <lineage>
        <taxon>Eukaryota</taxon>
        <taxon>Metazoa</taxon>
        <taxon>Ecdysozoa</taxon>
        <taxon>Arthropoda</taxon>
        <taxon>Crustacea</taxon>
        <taxon>Branchiopoda</taxon>
        <taxon>Diplostraca</taxon>
        <taxon>Cladocera</taxon>
        <taxon>Anomopoda</taxon>
        <taxon>Daphniidae</taxon>
        <taxon>Daphnia</taxon>
    </lineage>
</organism>
<reference evidence="10 11" key="1">
    <citation type="submission" date="2016-03" db="EMBL/GenBank/DDBJ databases">
        <title>EvidentialGene: Evidence-directed Construction of Genes on Genomes.</title>
        <authorList>
            <person name="Gilbert D.G."/>
            <person name="Choi J.-H."/>
            <person name="Mockaitis K."/>
            <person name="Colbourne J."/>
            <person name="Pfrender M."/>
        </authorList>
    </citation>
    <scope>NUCLEOTIDE SEQUENCE [LARGE SCALE GENOMIC DNA]</scope>
    <source>
        <strain evidence="10 11">Xinb3</strain>
        <tissue evidence="10">Complete organism</tissue>
    </source>
</reference>
<dbReference type="STRING" id="35525.A0A162C2Y4"/>
<dbReference type="GO" id="GO:0030170">
    <property type="term" value="F:pyridoxal phosphate binding"/>
    <property type="evidence" value="ECO:0007669"/>
    <property type="project" value="InterPro"/>
</dbReference>
<dbReference type="EMBL" id="LRGB01010231">
    <property type="protein sequence ID" value="KZS00391.1"/>
    <property type="molecule type" value="Genomic_DNA"/>
</dbReference>
<evidence type="ECO:0000256" key="2">
    <source>
        <dbReference type="ARBA" id="ARBA00009077"/>
    </source>
</evidence>
<feature type="signal peptide" evidence="9">
    <location>
        <begin position="1"/>
        <end position="17"/>
    </location>
</feature>
<comment type="similarity">
    <text evidence="2 8">Belongs to the trans-sulfuration enzymes family.</text>
</comment>
<dbReference type="UniPathway" id="UPA00136">
    <property type="reaction ID" value="UER00202"/>
</dbReference>
<evidence type="ECO:0000313" key="11">
    <source>
        <dbReference type="Proteomes" id="UP000076858"/>
    </source>
</evidence>
<dbReference type="GO" id="GO:0047804">
    <property type="term" value="F:cysteine-S-conjugate beta-lyase activity"/>
    <property type="evidence" value="ECO:0007669"/>
    <property type="project" value="UniProtKB-EC"/>
</dbReference>
<dbReference type="Proteomes" id="UP000076858">
    <property type="component" value="Unassembled WGS sequence"/>
</dbReference>
<dbReference type="GO" id="GO:0019344">
    <property type="term" value="P:cysteine biosynthetic process"/>
    <property type="evidence" value="ECO:0007669"/>
    <property type="project" value="UniProtKB-UniPathway"/>
</dbReference>
<keyword evidence="11" id="KW-1185">Reference proteome</keyword>
<accession>A0A162C2Y4</accession>
<evidence type="ECO:0000256" key="5">
    <source>
        <dbReference type="ARBA" id="ARBA00046315"/>
    </source>
</evidence>
<dbReference type="InterPro" id="IPR006233">
    <property type="entry name" value="Cys_b_lyase_bac"/>
</dbReference>
<evidence type="ECO:0000256" key="8">
    <source>
        <dbReference type="RuleBase" id="RU362118"/>
    </source>
</evidence>
<dbReference type="PANTHER" id="PTHR43500:SF1">
    <property type="entry name" value="CYSTATHIONINE BETA-LYASE-RELATED"/>
    <property type="match status" value="1"/>
</dbReference>
<feature type="non-terminal residue" evidence="10">
    <location>
        <position position="1"/>
    </location>
</feature>
<feature type="chain" id="PRO_5007832370" evidence="9">
    <location>
        <begin position="18"/>
        <end position="140"/>
    </location>
</feature>
<evidence type="ECO:0000256" key="4">
    <source>
        <dbReference type="ARBA" id="ARBA00023239"/>
    </source>
</evidence>
<comment type="catalytic activity">
    <reaction evidence="6">
        <text>L,L-cystathionine + H2O = L-homocysteine + pyruvate + NH4(+)</text>
        <dbReference type="Rhea" id="RHEA:13965"/>
        <dbReference type="ChEBI" id="CHEBI:15361"/>
        <dbReference type="ChEBI" id="CHEBI:15377"/>
        <dbReference type="ChEBI" id="CHEBI:28938"/>
        <dbReference type="ChEBI" id="CHEBI:58161"/>
        <dbReference type="ChEBI" id="CHEBI:58199"/>
    </reaction>
</comment>
<name>A0A162C2Y4_9CRUS</name>
<dbReference type="InterPro" id="IPR000277">
    <property type="entry name" value="Cys/Met-Metab_PyrdxlP-dep_enz"/>
</dbReference>
<protein>
    <submittedName>
        <fullName evidence="10">Putative Cystathionine gamma-lyase</fullName>
    </submittedName>
</protein>
<comment type="cofactor">
    <cofactor evidence="1 8">
        <name>pyridoxal 5'-phosphate</name>
        <dbReference type="ChEBI" id="CHEBI:597326"/>
    </cofactor>
</comment>
<evidence type="ECO:0000256" key="9">
    <source>
        <dbReference type="SAM" id="SignalP"/>
    </source>
</evidence>
<dbReference type="Pfam" id="PF01053">
    <property type="entry name" value="Cys_Met_Meta_PP"/>
    <property type="match status" value="1"/>
</dbReference>
<keyword evidence="9" id="KW-0732">Signal</keyword>
<dbReference type="AlphaFoldDB" id="A0A162C2Y4"/>
<dbReference type="InterPro" id="IPR054542">
    <property type="entry name" value="Cys_met_metab_PP"/>
</dbReference>
<comment type="catalytic activity">
    <reaction evidence="7">
        <text>an S-substituted L-cysteine + H2O = a thiol + pyruvate + NH4(+)</text>
        <dbReference type="Rhea" id="RHEA:18121"/>
        <dbReference type="ChEBI" id="CHEBI:15361"/>
        <dbReference type="ChEBI" id="CHEBI:15377"/>
        <dbReference type="ChEBI" id="CHEBI:28938"/>
        <dbReference type="ChEBI" id="CHEBI:29256"/>
        <dbReference type="ChEBI" id="CHEBI:58717"/>
        <dbReference type="EC" id="4.4.1.13"/>
    </reaction>
</comment>
<keyword evidence="4 10" id="KW-0456">Lyase</keyword>
<proteinExistence type="inferred from homology"/>
<evidence type="ECO:0000256" key="1">
    <source>
        <dbReference type="ARBA" id="ARBA00001933"/>
    </source>
</evidence>
<sequence length="140" mass="14893">SSGLAAISVAMLAFVSAGDHVLVADTVYGPCRIFCDRVLKRFGVEVTFYDPLIGAGIAELIRPNTKVVYCESPGSLTFEIQDIPAIAAAAHARGVKVLHDNTWGTPYFFPSFKHGVDVSIHAATKYIVGHSDAMLGAIVT</sequence>
<evidence type="ECO:0000256" key="7">
    <source>
        <dbReference type="ARBA" id="ARBA00047625"/>
    </source>
</evidence>
<evidence type="ECO:0000313" key="10">
    <source>
        <dbReference type="EMBL" id="KZS00391.1"/>
    </source>
</evidence>
<comment type="caution">
    <text evidence="10">The sequence shown here is derived from an EMBL/GenBank/DDBJ whole genome shotgun (WGS) entry which is preliminary data.</text>
</comment>
<dbReference type="Gene3D" id="3.40.640.10">
    <property type="entry name" value="Type I PLP-dependent aspartate aminotransferase-like (Major domain)"/>
    <property type="match status" value="1"/>
</dbReference>
<feature type="non-terminal residue" evidence="10">
    <location>
        <position position="140"/>
    </location>
</feature>
<comment type="pathway">
    <text evidence="5">Amino-acid biosynthesis; L-methionine biosynthesis via de novo pathway; L-homocysteine from L-cystathionine: step 1/1.</text>
</comment>
<evidence type="ECO:0000256" key="6">
    <source>
        <dbReference type="ARBA" id="ARBA00047517"/>
    </source>
</evidence>
<dbReference type="PROSITE" id="PS00868">
    <property type="entry name" value="CYS_MET_METAB_PP"/>
    <property type="match status" value="1"/>
</dbReference>
<evidence type="ECO:0000256" key="3">
    <source>
        <dbReference type="ARBA" id="ARBA00022898"/>
    </source>
</evidence>
<dbReference type="GO" id="GO:0019346">
    <property type="term" value="P:transsulfuration"/>
    <property type="evidence" value="ECO:0007669"/>
    <property type="project" value="InterPro"/>
</dbReference>
<gene>
    <name evidence="10" type="ORF">APZ42_003307</name>
</gene>
<dbReference type="PANTHER" id="PTHR43500">
    <property type="entry name" value="CYSTATHIONINE BETA-LYASE-RELATED"/>
    <property type="match status" value="1"/>
</dbReference>
<dbReference type="OrthoDB" id="3512640at2759"/>
<dbReference type="GO" id="GO:0019450">
    <property type="term" value="P:L-cysteine catabolic process to pyruvate"/>
    <property type="evidence" value="ECO:0007669"/>
    <property type="project" value="TreeGrafter"/>
</dbReference>
<keyword evidence="3 8" id="KW-0663">Pyridoxal phosphate</keyword>
<dbReference type="InterPro" id="IPR015421">
    <property type="entry name" value="PyrdxlP-dep_Trfase_major"/>
</dbReference>